<dbReference type="Gene3D" id="3.40.50.2000">
    <property type="entry name" value="Glycogen Phosphorylase B"/>
    <property type="match status" value="1"/>
</dbReference>
<evidence type="ECO:0000313" key="2">
    <source>
        <dbReference type="EMBL" id="OYQ16605.1"/>
    </source>
</evidence>
<keyword evidence="3" id="KW-1185">Reference proteome</keyword>
<gene>
    <name evidence="2" type="ORF">CHR90_16555</name>
</gene>
<sequence>MRLLFHVQHFLGVGHHRRAEALTRALVAAGHTVTVASGGAPVPGEDWGGARVVHLPPARVEAADFRTLRHLDGTPVDDTWREDRKQKLLALFGDVAPDILLLEGFPFARRQLQFELLPLLEAAKAQPRPPLVATSLRDIIVFNKPPKRHEEVLDLVNRFIDLVLIHGDPALVPLERSFATADRIPAAKKAYTGFVAPVPPSTPNRIASVVVSVGGGAVGKALLWTALHSRPFTRFADQPWLLVGGAMMSEAAIAALRDAAPEGMSVERFRPDFRAVLAGADLSISMAGYNTALDILQTGVRSVLIPFAEGGETEQALRAQLFAEAGRAVTVDQAGLTPDLLGASVNRAADLPPVTLDLALDGARRTVEILTAREAAR</sequence>
<proteinExistence type="predicted"/>
<dbReference type="InterPro" id="IPR007235">
    <property type="entry name" value="Glyco_trans_28_C"/>
</dbReference>
<reference evidence="2 3" key="1">
    <citation type="submission" date="2017-07" db="EMBL/GenBank/DDBJ databases">
        <title>Elstera cyanobacteriorum sp. nov., a novel bacterium isolated from cyanobacterial aggregates in a eutrophic lake.</title>
        <authorList>
            <person name="Cai H."/>
        </authorList>
    </citation>
    <scope>NUCLEOTIDE SEQUENCE [LARGE SCALE GENOMIC DNA]</scope>
    <source>
        <strain evidence="2 3">TH019</strain>
    </source>
</reference>
<evidence type="ECO:0000259" key="1">
    <source>
        <dbReference type="Pfam" id="PF04101"/>
    </source>
</evidence>
<feature type="domain" description="Glycosyl transferase family 28 C-terminal" evidence="1">
    <location>
        <begin position="264"/>
        <end position="347"/>
    </location>
</feature>
<dbReference type="GO" id="GO:0016758">
    <property type="term" value="F:hexosyltransferase activity"/>
    <property type="evidence" value="ECO:0007669"/>
    <property type="project" value="InterPro"/>
</dbReference>
<dbReference type="PANTHER" id="PTHR21015">
    <property type="entry name" value="UDP-N-ACETYLGLUCOSAMINE--N-ACETYLMURAMYL-(PENTAPEPTIDE) PYROPHOSPHORYL-UNDECAPRENOL N-ACETYLGLUCOSAMINE TRANSFERASE 1"/>
    <property type="match status" value="1"/>
</dbReference>
<organism evidence="2 3">
    <name type="scientific">Elstera cyanobacteriorum</name>
    <dbReference type="NCBI Taxonomy" id="2022747"/>
    <lineage>
        <taxon>Bacteria</taxon>
        <taxon>Pseudomonadati</taxon>
        <taxon>Pseudomonadota</taxon>
        <taxon>Alphaproteobacteria</taxon>
        <taxon>Rhodospirillales</taxon>
        <taxon>Rhodospirillaceae</taxon>
        <taxon>Elstera</taxon>
    </lineage>
</organism>
<accession>A0A255XJH9</accession>
<protein>
    <recommendedName>
        <fullName evidence="1">Glycosyl transferase family 28 C-terminal domain-containing protein</fullName>
    </recommendedName>
</protein>
<dbReference type="Pfam" id="PF04101">
    <property type="entry name" value="Glyco_tran_28_C"/>
    <property type="match status" value="1"/>
</dbReference>
<name>A0A255XJH9_9PROT</name>
<evidence type="ECO:0000313" key="3">
    <source>
        <dbReference type="Proteomes" id="UP000216361"/>
    </source>
</evidence>
<dbReference type="Proteomes" id="UP000216361">
    <property type="component" value="Unassembled WGS sequence"/>
</dbReference>
<dbReference type="AlphaFoldDB" id="A0A255XJH9"/>
<comment type="caution">
    <text evidence="2">The sequence shown here is derived from an EMBL/GenBank/DDBJ whole genome shotgun (WGS) entry which is preliminary data.</text>
</comment>
<dbReference type="RefSeq" id="WP_094410243.1">
    <property type="nucleotide sequence ID" value="NZ_BMJZ01000003.1"/>
</dbReference>
<dbReference type="EMBL" id="NOXS01000035">
    <property type="protein sequence ID" value="OYQ16605.1"/>
    <property type="molecule type" value="Genomic_DNA"/>
</dbReference>
<dbReference type="SUPFAM" id="SSF53756">
    <property type="entry name" value="UDP-Glycosyltransferase/glycogen phosphorylase"/>
    <property type="match status" value="1"/>
</dbReference>
<dbReference type="OrthoDB" id="503443at2"/>
<dbReference type="PANTHER" id="PTHR21015:SF28">
    <property type="entry name" value="SLL1722 PROTEIN"/>
    <property type="match status" value="1"/>
</dbReference>